<dbReference type="Proteomes" id="UP000189777">
    <property type="component" value="Unassembled WGS sequence"/>
</dbReference>
<dbReference type="AlphaFoldDB" id="A0A1T5LY85"/>
<keyword evidence="2" id="KW-1185">Reference proteome</keyword>
<name>A0A1T5LY85_9MICO</name>
<gene>
    <name evidence="1" type="ORF">SAMN04324258_4097</name>
</gene>
<reference evidence="1 2" key="1">
    <citation type="submission" date="2017-02" db="EMBL/GenBank/DDBJ databases">
        <authorList>
            <person name="Peterson S.W."/>
        </authorList>
    </citation>
    <scope>NUCLEOTIDE SEQUENCE [LARGE SCALE GENOMIC DNA]</scope>
    <source>
        <strain evidence="1 2">DSM 21481</strain>
    </source>
</reference>
<sequence length="79" mass="8202">MTSPSSPFPSSAPLPSGARDLALAARRDVDEAVAGARRSLAVAWESPAADRFRDDVAALLVGLDSDLRLLDDAAAVLAR</sequence>
<evidence type="ECO:0000313" key="2">
    <source>
        <dbReference type="Proteomes" id="UP000189777"/>
    </source>
</evidence>
<proteinExistence type="predicted"/>
<dbReference type="RefSeq" id="WP_079576445.1">
    <property type="nucleotide sequence ID" value="NZ_FUZQ01000008.1"/>
</dbReference>
<dbReference type="STRING" id="526729.SAMN04324258_4097"/>
<evidence type="ECO:0000313" key="1">
    <source>
        <dbReference type="EMBL" id="SKC80815.1"/>
    </source>
</evidence>
<protein>
    <submittedName>
        <fullName evidence="1">Uncharacterized protein</fullName>
    </submittedName>
</protein>
<organism evidence="1 2">
    <name type="scientific">Krasilnikoviella flava</name>
    <dbReference type="NCBI Taxonomy" id="526729"/>
    <lineage>
        <taxon>Bacteria</taxon>
        <taxon>Bacillati</taxon>
        <taxon>Actinomycetota</taxon>
        <taxon>Actinomycetes</taxon>
        <taxon>Micrococcales</taxon>
        <taxon>Promicromonosporaceae</taxon>
        <taxon>Krasilnikoviella</taxon>
    </lineage>
</organism>
<accession>A0A1T5LY85</accession>
<dbReference type="EMBL" id="FUZQ01000008">
    <property type="protein sequence ID" value="SKC80815.1"/>
    <property type="molecule type" value="Genomic_DNA"/>
</dbReference>